<reference evidence="3" key="4">
    <citation type="submission" date="2025-09" db="UniProtKB">
        <authorList>
            <consortium name="Ensembl"/>
        </authorList>
    </citation>
    <scope>IDENTIFICATION</scope>
    <source>
        <strain evidence="3">JP 163 A</strain>
    </source>
</reference>
<feature type="domain" description="Chemokine interleukin-8-like" evidence="2">
    <location>
        <begin position="36"/>
        <end position="90"/>
    </location>
</feature>
<keyword evidence="4" id="KW-1185">Reference proteome</keyword>
<dbReference type="GO" id="GO:0008009">
    <property type="term" value="F:chemokine activity"/>
    <property type="evidence" value="ECO:0007669"/>
    <property type="project" value="InterPro"/>
</dbReference>
<sequence length="107" mass="12485">MFTHLVVCGNVWNLRNLNALILYPEGNIWENKNFICCKKVSTAEITEPITKFEVQRPNPPCVRAVIFTTQTGHYCSHLLAPWVFQKIQELRRVENLNLFLITSIFHL</sequence>
<name>A0A3B5QNT1_XIPMA</name>
<evidence type="ECO:0000313" key="3">
    <source>
        <dbReference type="Ensembl" id="ENSXMAP00000032332.1"/>
    </source>
</evidence>
<evidence type="ECO:0000259" key="2">
    <source>
        <dbReference type="Pfam" id="PF00048"/>
    </source>
</evidence>
<evidence type="ECO:0000313" key="4">
    <source>
        <dbReference type="Proteomes" id="UP000002852"/>
    </source>
</evidence>
<reference evidence="3" key="3">
    <citation type="submission" date="2025-08" db="UniProtKB">
        <authorList>
            <consortium name="Ensembl"/>
        </authorList>
    </citation>
    <scope>IDENTIFICATION</scope>
    <source>
        <strain evidence="3">JP 163 A</strain>
    </source>
</reference>
<dbReference type="InterPro" id="IPR036048">
    <property type="entry name" value="Interleukin_8-like_sf"/>
</dbReference>
<keyword evidence="1" id="KW-0202">Cytokine</keyword>
<dbReference type="Proteomes" id="UP000002852">
    <property type="component" value="Unassembled WGS sequence"/>
</dbReference>
<protein>
    <recommendedName>
        <fullName evidence="2">Chemokine interleukin-8-like domain-containing protein</fullName>
    </recommendedName>
</protein>
<evidence type="ECO:0000256" key="1">
    <source>
        <dbReference type="ARBA" id="ARBA00022514"/>
    </source>
</evidence>
<dbReference type="InParanoid" id="A0A3B5QNT1"/>
<dbReference type="GeneTree" id="ENSGT00940000175682"/>
<proteinExistence type="predicted"/>
<dbReference type="InterPro" id="IPR001811">
    <property type="entry name" value="Chemokine_IL8-like_dom"/>
</dbReference>
<accession>A0A3B5QNT1</accession>
<dbReference type="Gene3D" id="2.40.50.40">
    <property type="match status" value="1"/>
</dbReference>
<dbReference type="Ensembl" id="ENSXMAT00000025991.1">
    <property type="protein sequence ID" value="ENSXMAP00000032332.1"/>
    <property type="gene ID" value="ENSXMAG00000025362.1"/>
</dbReference>
<reference evidence="4" key="2">
    <citation type="journal article" date="2013" name="Nat. Genet.">
        <title>The genome of the platyfish, Xiphophorus maculatus, provides insights into evolutionary adaptation and several complex traits.</title>
        <authorList>
            <person name="Schartl M."/>
            <person name="Walter R.B."/>
            <person name="Shen Y."/>
            <person name="Garcia T."/>
            <person name="Catchen J."/>
            <person name="Amores A."/>
            <person name="Braasch I."/>
            <person name="Chalopin D."/>
            <person name="Volff J.N."/>
            <person name="Lesch K.P."/>
            <person name="Bisazza A."/>
            <person name="Minx P."/>
            <person name="Hillier L."/>
            <person name="Wilson R.K."/>
            <person name="Fuerstenberg S."/>
            <person name="Boore J."/>
            <person name="Searle S."/>
            <person name="Postlethwait J.H."/>
            <person name="Warren W.C."/>
        </authorList>
    </citation>
    <scope>NUCLEOTIDE SEQUENCE [LARGE SCALE GENOMIC DNA]</scope>
    <source>
        <strain evidence="4">JP 163 A</strain>
    </source>
</reference>
<organism evidence="3 4">
    <name type="scientific">Xiphophorus maculatus</name>
    <name type="common">Southern platyfish</name>
    <name type="synonym">Platypoecilus maculatus</name>
    <dbReference type="NCBI Taxonomy" id="8083"/>
    <lineage>
        <taxon>Eukaryota</taxon>
        <taxon>Metazoa</taxon>
        <taxon>Chordata</taxon>
        <taxon>Craniata</taxon>
        <taxon>Vertebrata</taxon>
        <taxon>Euteleostomi</taxon>
        <taxon>Actinopterygii</taxon>
        <taxon>Neopterygii</taxon>
        <taxon>Teleostei</taxon>
        <taxon>Neoteleostei</taxon>
        <taxon>Acanthomorphata</taxon>
        <taxon>Ovalentaria</taxon>
        <taxon>Atherinomorphae</taxon>
        <taxon>Cyprinodontiformes</taxon>
        <taxon>Poeciliidae</taxon>
        <taxon>Poeciliinae</taxon>
        <taxon>Xiphophorus</taxon>
    </lineage>
</organism>
<reference evidence="4" key="1">
    <citation type="submission" date="2012-01" db="EMBL/GenBank/DDBJ databases">
        <authorList>
            <person name="Walter R."/>
            <person name="Schartl M."/>
            <person name="Warren W."/>
        </authorList>
    </citation>
    <scope>NUCLEOTIDE SEQUENCE [LARGE SCALE GENOMIC DNA]</scope>
    <source>
        <strain evidence="4">JP 163 A</strain>
    </source>
</reference>
<dbReference type="Pfam" id="PF00048">
    <property type="entry name" value="IL8"/>
    <property type="match status" value="1"/>
</dbReference>
<dbReference type="AlphaFoldDB" id="A0A3B5QNT1"/>
<dbReference type="SUPFAM" id="SSF54117">
    <property type="entry name" value="Interleukin 8-like chemokines"/>
    <property type="match status" value="1"/>
</dbReference>
<dbReference type="GO" id="GO:0006955">
    <property type="term" value="P:immune response"/>
    <property type="evidence" value="ECO:0007669"/>
    <property type="project" value="InterPro"/>
</dbReference>
<dbReference type="GO" id="GO:0005615">
    <property type="term" value="C:extracellular space"/>
    <property type="evidence" value="ECO:0007669"/>
    <property type="project" value="UniProtKB-KW"/>
</dbReference>